<name>A0AAV7VMP0_PLEWA</name>
<comment type="caution">
    <text evidence="2">The sequence shown here is derived from an EMBL/GenBank/DDBJ whole genome shotgun (WGS) entry which is preliminary data.</text>
</comment>
<keyword evidence="3" id="KW-1185">Reference proteome</keyword>
<dbReference type="AlphaFoldDB" id="A0AAV7VMP0"/>
<feature type="compositionally biased region" description="Pro residues" evidence="1">
    <location>
        <begin position="54"/>
        <end position="64"/>
    </location>
</feature>
<reference evidence="2" key="1">
    <citation type="journal article" date="2022" name="bioRxiv">
        <title>Sequencing and chromosome-scale assembly of the giantPleurodeles waltlgenome.</title>
        <authorList>
            <person name="Brown T."/>
            <person name="Elewa A."/>
            <person name="Iarovenko S."/>
            <person name="Subramanian E."/>
            <person name="Araus A.J."/>
            <person name="Petzold A."/>
            <person name="Susuki M."/>
            <person name="Suzuki K.-i.T."/>
            <person name="Hayashi T."/>
            <person name="Toyoda A."/>
            <person name="Oliveira C."/>
            <person name="Osipova E."/>
            <person name="Leigh N.D."/>
            <person name="Simon A."/>
            <person name="Yun M.H."/>
        </authorList>
    </citation>
    <scope>NUCLEOTIDE SEQUENCE</scope>
    <source>
        <strain evidence="2">20211129_DDA</strain>
        <tissue evidence="2">Liver</tissue>
    </source>
</reference>
<evidence type="ECO:0000313" key="2">
    <source>
        <dbReference type="EMBL" id="KAJ1202908.1"/>
    </source>
</evidence>
<dbReference type="Proteomes" id="UP001066276">
    <property type="component" value="Chromosome 2_1"/>
</dbReference>
<evidence type="ECO:0000313" key="3">
    <source>
        <dbReference type="Proteomes" id="UP001066276"/>
    </source>
</evidence>
<gene>
    <name evidence="2" type="ORF">NDU88_006703</name>
</gene>
<proteinExistence type="predicted"/>
<accession>A0AAV7VMP0</accession>
<evidence type="ECO:0000256" key="1">
    <source>
        <dbReference type="SAM" id="MobiDB-lite"/>
    </source>
</evidence>
<organism evidence="2 3">
    <name type="scientific">Pleurodeles waltl</name>
    <name type="common">Iberian ribbed newt</name>
    <dbReference type="NCBI Taxonomy" id="8319"/>
    <lineage>
        <taxon>Eukaryota</taxon>
        <taxon>Metazoa</taxon>
        <taxon>Chordata</taxon>
        <taxon>Craniata</taxon>
        <taxon>Vertebrata</taxon>
        <taxon>Euteleostomi</taxon>
        <taxon>Amphibia</taxon>
        <taxon>Batrachia</taxon>
        <taxon>Caudata</taxon>
        <taxon>Salamandroidea</taxon>
        <taxon>Salamandridae</taxon>
        <taxon>Pleurodelinae</taxon>
        <taxon>Pleurodeles</taxon>
    </lineage>
</organism>
<protein>
    <submittedName>
        <fullName evidence="2">Uncharacterized protein</fullName>
    </submittedName>
</protein>
<sequence length="137" mass="15360">MQLPSRPFKSHLTAGRPQQSPSGNPPDAGPTAPSRQQNWKVPPTQRVKHRPKPDPPPLSAAEPPPARDQECVGAPPPETTRPARGALYQPLQQEKCRIKPGRASRAEPEFLDLFITLWKMFNAFKSLCRVFFYQLKA</sequence>
<feature type="region of interest" description="Disordered" evidence="1">
    <location>
        <begin position="1"/>
        <end position="86"/>
    </location>
</feature>
<dbReference type="EMBL" id="JANPWB010000003">
    <property type="protein sequence ID" value="KAJ1202908.1"/>
    <property type="molecule type" value="Genomic_DNA"/>
</dbReference>